<evidence type="ECO:0000256" key="1">
    <source>
        <dbReference type="SAM" id="Phobius"/>
    </source>
</evidence>
<keyword evidence="1" id="KW-1133">Transmembrane helix</keyword>
<dbReference type="PANTHER" id="PTHR34220">
    <property type="entry name" value="SENSOR HISTIDINE KINASE YPDA"/>
    <property type="match status" value="1"/>
</dbReference>
<feature type="domain" description="Signal transduction histidine kinase internal region" evidence="2">
    <location>
        <begin position="158"/>
        <end position="234"/>
    </location>
</feature>
<protein>
    <submittedName>
        <fullName evidence="3">Sensor protein lytS</fullName>
    </submittedName>
</protein>
<dbReference type="GO" id="GO:0000155">
    <property type="term" value="F:phosphorelay sensor kinase activity"/>
    <property type="evidence" value="ECO:0007669"/>
    <property type="project" value="InterPro"/>
</dbReference>
<name>A0A418MC42_9BACT</name>
<keyword evidence="1" id="KW-0812">Transmembrane</keyword>
<evidence type="ECO:0000313" key="3">
    <source>
        <dbReference type="EMBL" id="RIV23910.1"/>
    </source>
</evidence>
<dbReference type="InterPro" id="IPR010559">
    <property type="entry name" value="Sig_transdc_His_kin_internal"/>
</dbReference>
<keyword evidence="4" id="KW-1185">Reference proteome</keyword>
<evidence type="ECO:0000313" key="4">
    <source>
        <dbReference type="Proteomes" id="UP000283523"/>
    </source>
</evidence>
<feature type="transmembrane region" description="Helical" evidence="1">
    <location>
        <begin position="116"/>
        <end position="138"/>
    </location>
</feature>
<feature type="transmembrane region" description="Helical" evidence="1">
    <location>
        <begin position="12"/>
        <end position="33"/>
    </location>
</feature>
<comment type="caution">
    <text evidence="3">The sequence shown here is derived from an EMBL/GenBank/DDBJ whole genome shotgun (WGS) entry which is preliminary data.</text>
</comment>
<evidence type="ECO:0000259" key="2">
    <source>
        <dbReference type="Pfam" id="PF06580"/>
    </source>
</evidence>
<dbReference type="Proteomes" id="UP000283523">
    <property type="component" value="Unassembled WGS sequence"/>
</dbReference>
<organism evidence="3 4">
    <name type="scientific">Fibrisoma montanum</name>
    <dbReference type="NCBI Taxonomy" id="2305895"/>
    <lineage>
        <taxon>Bacteria</taxon>
        <taxon>Pseudomonadati</taxon>
        <taxon>Bacteroidota</taxon>
        <taxon>Cytophagia</taxon>
        <taxon>Cytophagales</taxon>
        <taxon>Spirosomataceae</taxon>
        <taxon>Fibrisoma</taxon>
    </lineage>
</organism>
<feature type="transmembrane region" description="Helical" evidence="1">
    <location>
        <begin position="77"/>
        <end position="104"/>
    </location>
</feature>
<dbReference type="GO" id="GO:0016020">
    <property type="term" value="C:membrane"/>
    <property type="evidence" value="ECO:0007669"/>
    <property type="project" value="InterPro"/>
</dbReference>
<dbReference type="EMBL" id="QXED01000003">
    <property type="protein sequence ID" value="RIV23910.1"/>
    <property type="molecule type" value="Genomic_DNA"/>
</dbReference>
<dbReference type="Pfam" id="PF06580">
    <property type="entry name" value="His_kinase"/>
    <property type="match status" value="1"/>
</dbReference>
<dbReference type="InterPro" id="IPR050640">
    <property type="entry name" value="Bact_2-comp_sensor_kinase"/>
</dbReference>
<dbReference type="OrthoDB" id="927174at2"/>
<sequence length="343" mass="39300">MFAHRYRYGFMLLLGVYSYLNTLYVEALTNYHIDAPEWVVASSMSAIVVLVWESNRLLAAALPALRRRLPVAVHPLVIQFLGSLPLVLLTVTTLVWAVATFYLGFSPDGLRLPLKLSLVFGFRVNLFLQTINAVYFLLRQYRQAQIEAAELKKVSAQAQLQLLKAQINPHFLFNNFNVLSSLVDKDPFIAQEFIQQLASVYRYVLDQNNKELVTLGEEMQFLRSYGYLLNKRFNGGLRINFDVPETYLHYCIVPVALQMVFENAIKHNVNSHSRPLHIRVTVDDAPSIIVTNNIQPKADVEPSTRVGLANIRQRYQFITKRTVHILRTDDTFRVILPLLPLPD</sequence>
<reference evidence="3 4" key="1">
    <citation type="submission" date="2018-08" db="EMBL/GenBank/DDBJ databases">
        <title>Fibrisoma montanum sp. nov., isolated from Danxia mountain soil.</title>
        <authorList>
            <person name="Huang Y."/>
        </authorList>
    </citation>
    <scope>NUCLEOTIDE SEQUENCE [LARGE SCALE GENOMIC DNA]</scope>
    <source>
        <strain evidence="3 4">HYT19</strain>
    </source>
</reference>
<feature type="transmembrane region" description="Helical" evidence="1">
    <location>
        <begin position="39"/>
        <end position="65"/>
    </location>
</feature>
<dbReference type="PANTHER" id="PTHR34220:SF7">
    <property type="entry name" value="SENSOR HISTIDINE KINASE YPDA"/>
    <property type="match status" value="1"/>
</dbReference>
<keyword evidence="1" id="KW-0472">Membrane</keyword>
<accession>A0A418MC42</accession>
<dbReference type="AlphaFoldDB" id="A0A418MC42"/>
<gene>
    <name evidence="3" type="ORF">DYU11_13170</name>
</gene>
<dbReference type="RefSeq" id="WP_119668126.1">
    <property type="nucleotide sequence ID" value="NZ_QXED01000003.1"/>
</dbReference>
<proteinExistence type="predicted"/>